<keyword evidence="2" id="KW-1185">Reference proteome</keyword>
<dbReference type="AlphaFoldDB" id="A0A227NK27"/>
<organism evidence="1 2">
    <name type="scientific">Flavobacterium araucananum</name>
    <dbReference type="NCBI Taxonomy" id="946678"/>
    <lineage>
        <taxon>Bacteria</taxon>
        <taxon>Pseudomonadati</taxon>
        <taxon>Bacteroidota</taxon>
        <taxon>Flavobacteriia</taxon>
        <taxon>Flavobacteriales</taxon>
        <taxon>Flavobacteriaceae</taxon>
        <taxon>Flavobacterium</taxon>
    </lineage>
</organism>
<reference evidence="1 2" key="1">
    <citation type="submission" date="2016-11" db="EMBL/GenBank/DDBJ databases">
        <title>Whole genomes of Flavobacteriaceae.</title>
        <authorList>
            <person name="Stine C."/>
            <person name="Li C."/>
            <person name="Tadesse D."/>
        </authorList>
    </citation>
    <scope>NUCLEOTIDE SEQUENCE [LARGE SCALE GENOMIC DNA]</scope>
    <source>
        <strain evidence="1 2">DSM 24704</strain>
    </source>
</reference>
<evidence type="ECO:0000313" key="1">
    <source>
        <dbReference type="EMBL" id="OXE97409.1"/>
    </source>
</evidence>
<evidence type="ECO:0000313" key="2">
    <source>
        <dbReference type="Proteomes" id="UP000214684"/>
    </source>
</evidence>
<protein>
    <submittedName>
        <fullName evidence="1">Uncharacterized protein</fullName>
    </submittedName>
</protein>
<accession>A0A227NK27</accession>
<gene>
    <name evidence="1" type="ORF">B0A64_23365</name>
</gene>
<comment type="caution">
    <text evidence="1">The sequence shown here is derived from an EMBL/GenBank/DDBJ whole genome shotgun (WGS) entry which is preliminary data.</text>
</comment>
<proteinExistence type="predicted"/>
<dbReference type="Proteomes" id="UP000214684">
    <property type="component" value="Unassembled WGS sequence"/>
</dbReference>
<dbReference type="EMBL" id="MUGS01000076">
    <property type="protein sequence ID" value="OXE97409.1"/>
    <property type="molecule type" value="Genomic_DNA"/>
</dbReference>
<name>A0A227NK27_9FLAO</name>
<sequence>MDNRYKKNIQFIVLIITLLKFTISISQNKDFLLFDMIPKDSFISNSPEGSINQNNYTCITCNFQIEYIRSQKLTNYKDSFLIHNKVFKINELLNDQEIEFYKVMYLNKKYLFVSSPDFGSSKVSYLFKHYYLFELDNQNMVIQFKKLTVSKLNKKKAFLNLCSTK</sequence>